<dbReference type="EMBL" id="JAAGKH010000023">
    <property type="protein sequence ID" value="NDR88851.1"/>
    <property type="molecule type" value="Genomic_DNA"/>
</dbReference>
<evidence type="ECO:0008006" key="4">
    <source>
        <dbReference type="Google" id="ProtNLM"/>
    </source>
</evidence>
<name>A0A0B3VVC2_FRATU</name>
<feature type="chain" id="PRO_5010412680" description="Conjugal transfer protein TrbH" evidence="1">
    <location>
        <begin position="23"/>
        <end position="155"/>
    </location>
</feature>
<evidence type="ECO:0000313" key="3">
    <source>
        <dbReference type="EMBL" id="NDS68420.1"/>
    </source>
</evidence>
<dbReference type="KEGG" id="ftc:DA46_271"/>
<evidence type="ECO:0000313" key="2">
    <source>
        <dbReference type="EMBL" id="NDR88851.1"/>
    </source>
</evidence>
<dbReference type="HOGENOM" id="CLU_1822516_0_0_6"/>
<evidence type="ECO:0000256" key="1">
    <source>
        <dbReference type="SAM" id="SignalP"/>
    </source>
</evidence>
<organism evidence="2">
    <name type="scientific">Francisella tularensis subsp. holarctica</name>
    <dbReference type="NCBI Taxonomy" id="119857"/>
    <lineage>
        <taxon>Bacteria</taxon>
        <taxon>Pseudomonadati</taxon>
        <taxon>Pseudomonadota</taxon>
        <taxon>Gammaproteobacteria</taxon>
        <taxon>Thiotrichales</taxon>
        <taxon>Francisellaceae</taxon>
        <taxon>Francisella</taxon>
    </lineage>
</organism>
<reference evidence="2" key="2">
    <citation type="submission" date="2020-02" db="EMBL/GenBank/DDBJ databases">
        <title>Using affinity propagation clustering for identifying bacterial clades and subclades with whole-genome sequences of Francisella tularensis.</title>
        <authorList>
            <person name="Homeier-Bachmann T."/>
            <person name="Abdel-Glil M.Y."/>
            <person name="Hackbart A."/>
            <person name="Hotzel H."/>
            <person name="Tomaso H."/>
        </authorList>
    </citation>
    <scope>NUCLEOTIDE SEQUENCE</scope>
    <source>
        <strain evidence="3">15T0085</strain>
        <strain evidence="2">17T1429</strain>
    </source>
</reference>
<sequence>MSKKIFTLCLASLVLASCTVKSDIEDNITHYEKLTRYSMIKQLDFSKHTNDIDGARFLVANYPDQVIRFNGTDFDNKYDKLVSYLKTNGYTIMVNEKLPLTATIIAEINKPLPDVKYIGIIMQQDSRMDQTIYNISYGGNEFKARQFYTDYKKTL</sequence>
<dbReference type="RefSeq" id="WP_003014703.1">
    <property type="nucleotide sequence ID" value="NZ_AP023459.1"/>
</dbReference>
<dbReference type="OMA" id="YSKHTND"/>
<protein>
    <recommendedName>
        <fullName evidence="4">Conjugal transfer protein TrbH</fullName>
    </recommendedName>
</protein>
<dbReference type="KEGG" id="ftv:CH67_725"/>
<feature type="signal peptide" evidence="1">
    <location>
        <begin position="1"/>
        <end position="22"/>
    </location>
</feature>
<dbReference type="PROSITE" id="PS51257">
    <property type="entry name" value="PROKAR_LIPOPROTEIN"/>
    <property type="match status" value="1"/>
</dbReference>
<dbReference type="EMBL" id="JAAGJP010000027">
    <property type="protein sequence ID" value="NDS68420.1"/>
    <property type="molecule type" value="Genomic_DNA"/>
</dbReference>
<comment type="caution">
    <text evidence="2">The sequence shown here is derived from an EMBL/GenBank/DDBJ whole genome shotgun (WGS) entry which is preliminary data.</text>
</comment>
<proteinExistence type="predicted"/>
<accession>A0A0B3VVC2</accession>
<keyword evidence="1" id="KW-0732">Signal</keyword>
<dbReference type="AlphaFoldDB" id="A0A0B3VVC2"/>
<dbReference type="KEGG" id="ftz:CH68_459"/>
<reference evidence="2" key="1">
    <citation type="submission" date="2019-08" db="EMBL/GenBank/DDBJ databases">
        <authorList>
            <person name="Busch A."/>
        </authorList>
    </citation>
    <scope>NUCLEOTIDE SEQUENCE</scope>
    <source>
        <strain evidence="3">15T0085</strain>
        <strain evidence="2">17T1429</strain>
    </source>
</reference>
<gene>
    <name evidence="3" type="ORF">FWI86_05010</name>
    <name evidence="2" type="ORF">FWJ04_04015</name>
</gene>